<evidence type="ECO:0000259" key="6">
    <source>
        <dbReference type="PROSITE" id="PS50109"/>
    </source>
</evidence>
<dbReference type="SUPFAM" id="SSF55874">
    <property type="entry name" value="ATPase domain of HSP90 chaperone/DNA topoisomerase II/histidine kinase"/>
    <property type="match status" value="1"/>
</dbReference>
<dbReference type="PRINTS" id="PR00344">
    <property type="entry name" value="BCTRLSENSOR"/>
</dbReference>
<evidence type="ECO:0000256" key="1">
    <source>
        <dbReference type="ARBA" id="ARBA00000085"/>
    </source>
</evidence>
<evidence type="ECO:0000256" key="3">
    <source>
        <dbReference type="ARBA" id="ARBA00022679"/>
    </source>
</evidence>
<keyword evidence="4 7" id="KW-0418">Kinase</keyword>
<feature type="domain" description="Histidine kinase" evidence="6">
    <location>
        <begin position="1"/>
        <end position="74"/>
    </location>
</feature>
<keyword evidence="5" id="KW-0902">Two-component regulatory system</keyword>
<comment type="caution">
    <text evidence="7">The sequence shown here is derived from an EMBL/GenBank/DDBJ whole genome shotgun (WGS) entry which is preliminary data.</text>
</comment>
<dbReference type="AlphaFoldDB" id="A0A1J5PYK6"/>
<dbReference type="InterPro" id="IPR004358">
    <property type="entry name" value="Sig_transdc_His_kin-like_C"/>
</dbReference>
<evidence type="ECO:0000256" key="2">
    <source>
        <dbReference type="ARBA" id="ARBA00012438"/>
    </source>
</evidence>
<dbReference type="Gene3D" id="3.30.565.10">
    <property type="entry name" value="Histidine kinase-like ATPase, C-terminal domain"/>
    <property type="match status" value="1"/>
</dbReference>
<name>A0A1J5PYK6_9ZZZZ</name>
<reference evidence="7" key="1">
    <citation type="submission" date="2016-10" db="EMBL/GenBank/DDBJ databases">
        <title>Sequence of Gallionella enrichment culture.</title>
        <authorList>
            <person name="Poehlein A."/>
            <person name="Muehling M."/>
            <person name="Daniel R."/>
        </authorList>
    </citation>
    <scope>NUCLEOTIDE SEQUENCE</scope>
</reference>
<evidence type="ECO:0000256" key="4">
    <source>
        <dbReference type="ARBA" id="ARBA00022777"/>
    </source>
</evidence>
<dbReference type="PROSITE" id="PS50109">
    <property type="entry name" value="HIS_KIN"/>
    <property type="match status" value="1"/>
</dbReference>
<dbReference type="Pfam" id="PF02518">
    <property type="entry name" value="HATPase_c"/>
    <property type="match status" value="1"/>
</dbReference>
<dbReference type="InterPro" id="IPR050736">
    <property type="entry name" value="Sensor_HK_Regulatory"/>
</dbReference>
<dbReference type="EC" id="2.7.13.3" evidence="2"/>
<keyword evidence="3 7" id="KW-0808">Transferase</keyword>
<evidence type="ECO:0000256" key="5">
    <source>
        <dbReference type="ARBA" id="ARBA00023012"/>
    </source>
</evidence>
<dbReference type="InterPro" id="IPR036890">
    <property type="entry name" value="HATPase_C_sf"/>
</dbReference>
<dbReference type="InterPro" id="IPR005467">
    <property type="entry name" value="His_kinase_dom"/>
</dbReference>
<proteinExistence type="predicted"/>
<dbReference type="PANTHER" id="PTHR43711">
    <property type="entry name" value="TWO-COMPONENT HISTIDINE KINASE"/>
    <property type="match status" value="1"/>
</dbReference>
<accession>A0A1J5PYK6</accession>
<dbReference type="GO" id="GO:0000160">
    <property type="term" value="P:phosphorelay signal transduction system"/>
    <property type="evidence" value="ECO:0007669"/>
    <property type="project" value="UniProtKB-KW"/>
</dbReference>
<dbReference type="GO" id="GO:0004673">
    <property type="term" value="F:protein histidine kinase activity"/>
    <property type="evidence" value="ECO:0007669"/>
    <property type="project" value="UniProtKB-EC"/>
</dbReference>
<dbReference type="EMBL" id="MLJW01001989">
    <property type="protein sequence ID" value="OIQ76016.1"/>
    <property type="molecule type" value="Genomic_DNA"/>
</dbReference>
<gene>
    <name evidence="7" type="primary">todS_7</name>
    <name evidence="7" type="ORF">GALL_423120</name>
</gene>
<protein>
    <recommendedName>
        <fullName evidence="2">histidine kinase</fullName>
        <ecNumber evidence="2">2.7.13.3</ecNumber>
    </recommendedName>
</protein>
<evidence type="ECO:0000313" key="7">
    <source>
        <dbReference type="EMBL" id="OIQ76016.1"/>
    </source>
</evidence>
<organism evidence="7">
    <name type="scientific">mine drainage metagenome</name>
    <dbReference type="NCBI Taxonomy" id="410659"/>
    <lineage>
        <taxon>unclassified sequences</taxon>
        <taxon>metagenomes</taxon>
        <taxon>ecological metagenomes</taxon>
    </lineage>
</organism>
<sequence length="82" mass="8785">MVFAVTDLGPGIPPDVKDKVFDWFESHSNGSRHRGAGLGLPLVKSFVELHGGRVRVDSIVGKGTTVTCDFPIDQAAHRNAAE</sequence>
<dbReference type="PANTHER" id="PTHR43711:SF1">
    <property type="entry name" value="HISTIDINE KINASE 1"/>
    <property type="match status" value="1"/>
</dbReference>
<dbReference type="InterPro" id="IPR003594">
    <property type="entry name" value="HATPase_dom"/>
</dbReference>
<comment type="catalytic activity">
    <reaction evidence="1">
        <text>ATP + protein L-histidine = ADP + protein N-phospho-L-histidine.</text>
        <dbReference type="EC" id="2.7.13.3"/>
    </reaction>
</comment>